<proteinExistence type="inferred from homology"/>
<evidence type="ECO:0000313" key="9">
    <source>
        <dbReference type="Proteomes" id="UP001235269"/>
    </source>
</evidence>
<comment type="subcellular location">
    <subcellularLocation>
        <location evidence="1">Cell membrane</location>
        <topology evidence="1">Multi-pass membrane protein</topology>
    </subcellularLocation>
</comment>
<comment type="similarity">
    <text evidence="2">Belongs to the DoxX family.</text>
</comment>
<gene>
    <name evidence="8" type="ORF">QO005_001287</name>
</gene>
<feature type="transmembrane region" description="Helical" evidence="7">
    <location>
        <begin position="112"/>
        <end position="131"/>
    </location>
</feature>
<sequence>MSNANNAIILLARILLSAIFILSGFGKLADPAGTAGMITQAGMPAATVLAYLAGLFELVTGLAVLIGFQTRLAGWALALFCIFTGVVFHGHAINVPGFPDAANGYLSVMNQIMFMKNITLAGAYILLATYGPGAYSLDARRGAYKPVLA</sequence>
<evidence type="ECO:0000256" key="7">
    <source>
        <dbReference type="SAM" id="Phobius"/>
    </source>
</evidence>
<dbReference type="Pfam" id="PF07681">
    <property type="entry name" value="DoxX"/>
    <property type="match status" value="1"/>
</dbReference>
<feature type="transmembrane region" description="Helical" evidence="7">
    <location>
        <begin position="45"/>
        <end position="65"/>
    </location>
</feature>
<organism evidence="8 9">
    <name type="scientific">Rhizobium paknamense</name>
    <dbReference type="NCBI Taxonomy" id="1206817"/>
    <lineage>
        <taxon>Bacteria</taxon>
        <taxon>Pseudomonadati</taxon>
        <taxon>Pseudomonadota</taxon>
        <taxon>Alphaproteobacteria</taxon>
        <taxon>Hyphomicrobiales</taxon>
        <taxon>Rhizobiaceae</taxon>
        <taxon>Rhizobium/Agrobacterium group</taxon>
        <taxon>Rhizobium</taxon>
    </lineage>
</organism>
<dbReference type="InterPro" id="IPR032808">
    <property type="entry name" value="DoxX"/>
</dbReference>
<comment type="caution">
    <text evidence="8">The sequence shown here is derived from an EMBL/GenBank/DDBJ whole genome shotgun (WGS) entry which is preliminary data.</text>
</comment>
<keyword evidence="5 7" id="KW-1133">Transmembrane helix</keyword>
<evidence type="ECO:0000256" key="3">
    <source>
        <dbReference type="ARBA" id="ARBA00022475"/>
    </source>
</evidence>
<evidence type="ECO:0000256" key="6">
    <source>
        <dbReference type="ARBA" id="ARBA00023136"/>
    </source>
</evidence>
<dbReference type="Proteomes" id="UP001235269">
    <property type="component" value="Unassembled WGS sequence"/>
</dbReference>
<keyword evidence="9" id="KW-1185">Reference proteome</keyword>
<keyword evidence="6 7" id="KW-0472">Membrane</keyword>
<dbReference type="PANTHER" id="PTHR33452">
    <property type="entry name" value="OXIDOREDUCTASE CATD-RELATED"/>
    <property type="match status" value="1"/>
</dbReference>
<dbReference type="EMBL" id="JAUSWH010000003">
    <property type="protein sequence ID" value="MDQ0454957.1"/>
    <property type="molecule type" value="Genomic_DNA"/>
</dbReference>
<keyword evidence="4 7" id="KW-0812">Transmembrane</keyword>
<feature type="transmembrane region" description="Helical" evidence="7">
    <location>
        <begin position="72"/>
        <end position="92"/>
    </location>
</feature>
<keyword evidence="3" id="KW-1003">Cell membrane</keyword>
<evidence type="ECO:0000256" key="2">
    <source>
        <dbReference type="ARBA" id="ARBA00006679"/>
    </source>
</evidence>
<evidence type="ECO:0000256" key="5">
    <source>
        <dbReference type="ARBA" id="ARBA00022989"/>
    </source>
</evidence>
<dbReference type="PANTHER" id="PTHR33452:SF1">
    <property type="entry name" value="INNER MEMBRANE PROTEIN YPHA-RELATED"/>
    <property type="match status" value="1"/>
</dbReference>
<protein>
    <submittedName>
        <fullName evidence="8">Oxidoreductase</fullName>
    </submittedName>
</protein>
<dbReference type="RefSeq" id="WP_307157163.1">
    <property type="nucleotide sequence ID" value="NZ_JAUSWH010000003.1"/>
</dbReference>
<evidence type="ECO:0000256" key="4">
    <source>
        <dbReference type="ARBA" id="ARBA00022692"/>
    </source>
</evidence>
<evidence type="ECO:0000256" key="1">
    <source>
        <dbReference type="ARBA" id="ARBA00004651"/>
    </source>
</evidence>
<name>A0ABU0IB78_9HYPH</name>
<reference evidence="8 9" key="1">
    <citation type="submission" date="2023-07" db="EMBL/GenBank/DDBJ databases">
        <title>Genomic Encyclopedia of Type Strains, Phase IV (KMG-IV): sequencing the most valuable type-strain genomes for metagenomic binning, comparative biology and taxonomic classification.</title>
        <authorList>
            <person name="Goeker M."/>
        </authorList>
    </citation>
    <scope>NUCLEOTIDE SEQUENCE [LARGE SCALE GENOMIC DNA]</scope>
    <source>
        <strain evidence="8 9">DSM 100301</strain>
    </source>
</reference>
<accession>A0ABU0IB78</accession>
<dbReference type="InterPro" id="IPR051907">
    <property type="entry name" value="DoxX-like_oxidoreductase"/>
</dbReference>
<feature type="transmembrane region" description="Helical" evidence="7">
    <location>
        <begin position="7"/>
        <end position="25"/>
    </location>
</feature>
<evidence type="ECO:0000313" key="8">
    <source>
        <dbReference type="EMBL" id="MDQ0454957.1"/>
    </source>
</evidence>